<dbReference type="VEuPathDB" id="FungiDB:AeMF1_017316"/>
<sequence>MDTPIKTPALPEDVVTAVPVVVHADNEKGGKGSPVQAVLIDNLPRLEVDFLVKKAKAIGSDDWVWRQIVLHGQKLEVIHKNTVVETFSTVACELNEAMSATKVYQIVSGGKTRLTFCCPSETLYNKFATVFRASRMTEFWTFPPVDVFEDFVGVAKMIVESEAGLKASPVKAPAVPASNVTVAQVQAHLASLKAAYDAFPHFGSQEELYQHVLAVEADFVKALDAKQADNYPPIVRQILKLYPEAVGEDGSYTGLTLQLDFTKCPHCFKPFSLKTRINLHVGGKTLVCDQCDNWTHYETFKLAQLRREMPTFDFKSSILKAARSMPMPDIPRDGKIKSYTDRLSRVIYEYEATKYSVPTKAKFALEDRVMACVNRLDLVQLIYRQLLIMSQIVVHFDYWNHPTVVQAAIYRYDKFRVLATPPKALALAATLDILLVGQTHQLTSTTAVFPIDKGSDALLSRLGNAAFLWGQTFNEPYSSCALEDNEPLEASSRGGFPRDKWEKFTRLPSRGNRFVGVQEVFAVESLGYNPEFAHEGLATAVSVIGALEIDDRISRGKFRSLLPQDVSRVYMHRYIRDLPTLAEKIILGFGLGVAIA</sequence>
<organism evidence="1 2">
    <name type="scientific">Aphanomyces euteiches</name>
    <dbReference type="NCBI Taxonomy" id="100861"/>
    <lineage>
        <taxon>Eukaryota</taxon>
        <taxon>Sar</taxon>
        <taxon>Stramenopiles</taxon>
        <taxon>Oomycota</taxon>
        <taxon>Saprolegniomycetes</taxon>
        <taxon>Saprolegniales</taxon>
        <taxon>Verrucalvaceae</taxon>
        <taxon>Aphanomyces</taxon>
    </lineage>
</organism>
<name>A0A6G0XG73_9STRA</name>
<dbReference type="AlphaFoldDB" id="A0A6G0XG73"/>
<evidence type="ECO:0000313" key="1">
    <source>
        <dbReference type="EMBL" id="KAF0739297.1"/>
    </source>
</evidence>
<protein>
    <submittedName>
        <fullName evidence="1">Uncharacterized protein</fullName>
    </submittedName>
</protein>
<evidence type="ECO:0000313" key="2">
    <source>
        <dbReference type="Proteomes" id="UP000481153"/>
    </source>
</evidence>
<proteinExistence type="predicted"/>
<keyword evidence="2" id="KW-1185">Reference proteome</keyword>
<dbReference type="Proteomes" id="UP000481153">
    <property type="component" value="Unassembled WGS sequence"/>
</dbReference>
<comment type="caution">
    <text evidence="1">The sequence shown here is derived from an EMBL/GenBank/DDBJ whole genome shotgun (WGS) entry which is preliminary data.</text>
</comment>
<accession>A0A6G0XG73</accession>
<dbReference type="EMBL" id="VJMJ01000065">
    <property type="protein sequence ID" value="KAF0739297.1"/>
    <property type="molecule type" value="Genomic_DNA"/>
</dbReference>
<reference evidence="1 2" key="1">
    <citation type="submission" date="2019-07" db="EMBL/GenBank/DDBJ databases">
        <title>Genomics analysis of Aphanomyces spp. identifies a new class of oomycete effector associated with host adaptation.</title>
        <authorList>
            <person name="Gaulin E."/>
        </authorList>
    </citation>
    <scope>NUCLEOTIDE SEQUENCE [LARGE SCALE GENOMIC DNA]</scope>
    <source>
        <strain evidence="1 2">ATCC 201684</strain>
    </source>
</reference>
<gene>
    <name evidence="1" type="ORF">Ae201684_005073</name>
</gene>